<dbReference type="RefSeq" id="WP_252855528.1">
    <property type="nucleotide sequence ID" value="NZ_JAMXLR010000092.1"/>
</dbReference>
<dbReference type="SUPFAM" id="SSF54427">
    <property type="entry name" value="NTF2-like"/>
    <property type="match status" value="1"/>
</dbReference>
<dbReference type="AlphaFoldDB" id="A0A9X2FFP5"/>
<reference evidence="1" key="1">
    <citation type="submission" date="2022-06" db="EMBL/GenBank/DDBJ databases">
        <title>Aeoliella straminimaris, a novel planctomycete from sediments.</title>
        <authorList>
            <person name="Vitorino I.R."/>
            <person name="Lage O.M."/>
        </authorList>
    </citation>
    <scope>NUCLEOTIDE SEQUENCE</scope>
    <source>
        <strain evidence="1">ICT_H6.2</strain>
    </source>
</reference>
<gene>
    <name evidence="1" type="ORF">NG895_26240</name>
</gene>
<accession>A0A9X2FFP5</accession>
<evidence type="ECO:0000313" key="2">
    <source>
        <dbReference type="Proteomes" id="UP001155241"/>
    </source>
</evidence>
<dbReference type="Gene3D" id="3.10.450.50">
    <property type="match status" value="1"/>
</dbReference>
<comment type="caution">
    <text evidence="1">The sequence shown here is derived from an EMBL/GenBank/DDBJ whole genome shotgun (WGS) entry which is preliminary data.</text>
</comment>
<name>A0A9X2FFP5_9BACT</name>
<organism evidence="1 2">
    <name type="scientific">Aeoliella straminimaris</name>
    <dbReference type="NCBI Taxonomy" id="2954799"/>
    <lineage>
        <taxon>Bacteria</taxon>
        <taxon>Pseudomonadati</taxon>
        <taxon>Planctomycetota</taxon>
        <taxon>Planctomycetia</taxon>
        <taxon>Pirellulales</taxon>
        <taxon>Lacipirellulaceae</taxon>
        <taxon>Aeoliella</taxon>
    </lineage>
</organism>
<dbReference type="Proteomes" id="UP001155241">
    <property type="component" value="Unassembled WGS sequence"/>
</dbReference>
<protein>
    <submittedName>
        <fullName evidence="1">Nuclear transport factor 2 family protein</fullName>
    </submittedName>
</protein>
<evidence type="ECO:0000313" key="1">
    <source>
        <dbReference type="EMBL" id="MCO6047418.1"/>
    </source>
</evidence>
<proteinExistence type="predicted"/>
<dbReference type="EMBL" id="JAMXLR010000092">
    <property type="protein sequence ID" value="MCO6047418.1"/>
    <property type="molecule type" value="Genomic_DNA"/>
</dbReference>
<sequence>MSPSLETAERFARALDAENYTAAAALLSPGCEYTCRGTRYHGPAEIIETYRQSGESVQRDFDAATYESRCERLTQREALIHFLDRLTKSGQTFTFACQQLVEVDNSGQIVRIEHQDLPGQREALTEFKRKVGPNA</sequence>
<keyword evidence="2" id="KW-1185">Reference proteome</keyword>
<dbReference type="InterPro" id="IPR032710">
    <property type="entry name" value="NTF2-like_dom_sf"/>
</dbReference>